<feature type="compositionally biased region" description="Basic and acidic residues" evidence="1">
    <location>
        <begin position="81"/>
        <end position="94"/>
    </location>
</feature>
<feature type="compositionally biased region" description="Pro residues" evidence="1">
    <location>
        <begin position="95"/>
        <end position="106"/>
    </location>
</feature>
<dbReference type="AlphaFoldDB" id="A0A3N4M985"/>
<organism evidence="2 3">
    <name type="scientific">Terfezia boudieri ATCC MYA-4762</name>
    <dbReference type="NCBI Taxonomy" id="1051890"/>
    <lineage>
        <taxon>Eukaryota</taxon>
        <taxon>Fungi</taxon>
        <taxon>Dikarya</taxon>
        <taxon>Ascomycota</taxon>
        <taxon>Pezizomycotina</taxon>
        <taxon>Pezizomycetes</taxon>
        <taxon>Pezizales</taxon>
        <taxon>Pezizaceae</taxon>
        <taxon>Terfezia</taxon>
    </lineage>
</organism>
<dbReference type="OrthoDB" id="5508086at2759"/>
<keyword evidence="3" id="KW-1185">Reference proteome</keyword>
<reference evidence="2 3" key="1">
    <citation type="journal article" date="2018" name="Nat. Ecol. Evol.">
        <title>Pezizomycetes genomes reveal the molecular basis of ectomycorrhizal truffle lifestyle.</title>
        <authorList>
            <person name="Murat C."/>
            <person name="Payen T."/>
            <person name="Noel B."/>
            <person name="Kuo A."/>
            <person name="Morin E."/>
            <person name="Chen J."/>
            <person name="Kohler A."/>
            <person name="Krizsan K."/>
            <person name="Balestrini R."/>
            <person name="Da Silva C."/>
            <person name="Montanini B."/>
            <person name="Hainaut M."/>
            <person name="Levati E."/>
            <person name="Barry K.W."/>
            <person name="Belfiori B."/>
            <person name="Cichocki N."/>
            <person name="Clum A."/>
            <person name="Dockter R.B."/>
            <person name="Fauchery L."/>
            <person name="Guy J."/>
            <person name="Iotti M."/>
            <person name="Le Tacon F."/>
            <person name="Lindquist E.A."/>
            <person name="Lipzen A."/>
            <person name="Malagnac F."/>
            <person name="Mello A."/>
            <person name="Molinier V."/>
            <person name="Miyauchi S."/>
            <person name="Poulain J."/>
            <person name="Riccioni C."/>
            <person name="Rubini A."/>
            <person name="Sitrit Y."/>
            <person name="Splivallo R."/>
            <person name="Traeger S."/>
            <person name="Wang M."/>
            <person name="Zifcakova L."/>
            <person name="Wipf D."/>
            <person name="Zambonelli A."/>
            <person name="Paolocci F."/>
            <person name="Nowrousian M."/>
            <person name="Ottonello S."/>
            <person name="Baldrian P."/>
            <person name="Spatafora J.W."/>
            <person name="Henrissat B."/>
            <person name="Nagy L.G."/>
            <person name="Aury J.M."/>
            <person name="Wincker P."/>
            <person name="Grigoriev I.V."/>
            <person name="Bonfante P."/>
            <person name="Martin F.M."/>
        </authorList>
    </citation>
    <scope>NUCLEOTIDE SEQUENCE [LARGE SCALE GENOMIC DNA]</scope>
    <source>
        <strain evidence="2 3">ATCC MYA-4762</strain>
    </source>
</reference>
<feature type="region of interest" description="Disordered" evidence="1">
    <location>
        <begin position="1"/>
        <end position="42"/>
    </location>
</feature>
<evidence type="ECO:0000313" key="2">
    <source>
        <dbReference type="EMBL" id="RPB29182.1"/>
    </source>
</evidence>
<accession>A0A3N4M985</accession>
<evidence type="ECO:0000313" key="3">
    <source>
        <dbReference type="Proteomes" id="UP000267821"/>
    </source>
</evidence>
<protein>
    <submittedName>
        <fullName evidence="2">Uncharacterized protein</fullName>
    </submittedName>
</protein>
<dbReference type="Proteomes" id="UP000267821">
    <property type="component" value="Unassembled WGS sequence"/>
</dbReference>
<proteinExistence type="predicted"/>
<sequence>MPSKGKKGQSWKDGSAKPHHTRPGQSPSLSGYENDYPDKLNGITIGESYADLRKEYGDLQEEYDDTPRNMWRRSMSCERLLHPDHTPNHLDKRTAPPPTPIPPTDTPPARTYAEAATSNSQTHHKVKTSARTTPPRRTWKGQGQRAGEGDTTPDPFPKNPPPSIRARAVVSHAAPSKYKPGLMLRWIEEDNKGVRILGIRWLLQEDRRLGKLVLTRHLHGE</sequence>
<feature type="region of interest" description="Disordered" evidence="1">
    <location>
        <begin position="81"/>
        <end position="164"/>
    </location>
</feature>
<feature type="compositionally biased region" description="Pro residues" evidence="1">
    <location>
        <begin position="154"/>
        <end position="163"/>
    </location>
</feature>
<dbReference type="InParanoid" id="A0A3N4M985"/>
<evidence type="ECO:0000256" key="1">
    <source>
        <dbReference type="SAM" id="MobiDB-lite"/>
    </source>
</evidence>
<dbReference type="EMBL" id="ML121528">
    <property type="protein sequence ID" value="RPB29182.1"/>
    <property type="molecule type" value="Genomic_DNA"/>
</dbReference>
<name>A0A3N4M985_9PEZI</name>
<gene>
    <name evidence="2" type="ORF">L211DRAFT_845181</name>
</gene>